<name>A0A8J2JLG8_9HEXA</name>
<dbReference type="Pfam" id="PF07993">
    <property type="entry name" value="NAD_binding_4"/>
    <property type="match status" value="1"/>
</dbReference>
<keyword evidence="3" id="KW-1185">Reference proteome</keyword>
<dbReference type="EMBL" id="CAJVCH010074848">
    <property type="protein sequence ID" value="CAG7720897.1"/>
    <property type="molecule type" value="Genomic_DNA"/>
</dbReference>
<dbReference type="OrthoDB" id="429813at2759"/>
<proteinExistence type="predicted"/>
<feature type="domain" description="Thioester reductase (TE)" evidence="1">
    <location>
        <begin position="12"/>
        <end position="43"/>
    </location>
</feature>
<reference evidence="2" key="1">
    <citation type="submission" date="2021-06" db="EMBL/GenBank/DDBJ databases">
        <authorList>
            <person name="Hodson N. C."/>
            <person name="Mongue J. A."/>
            <person name="Jaron S. K."/>
        </authorList>
    </citation>
    <scope>NUCLEOTIDE SEQUENCE</scope>
</reference>
<sequence length="47" mass="5421">MREVLQAPLFDKGTKNMLDWAKELKTLKAFVYISTAYSNSGRLKIDE</sequence>
<protein>
    <recommendedName>
        <fullName evidence="1">Thioester reductase (TE) domain-containing protein</fullName>
    </recommendedName>
</protein>
<evidence type="ECO:0000259" key="1">
    <source>
        <dbReference type="Pfam" id="PF07993"/>
    </source>
</evidence>
<dbReference type="AlphaFoldDB" id="A0A8J2JLG8"/>
<feature type="non-terminal residue" evidence="2">
    <location>
        <position position="47"/>
    </location>
</feature>
<comment type="caution">
    <text evidence="2">The sequence shown here is derived from an EMBL/GenBank/DDBJ whole genome shotgun (WGS) entry which is preliminary data.</text>
</comment>
<accession>A0A8J2JLG8</accession>
<dbReference type="InterPro" id="IPR013120">
    <property type="entry name" value="FAR_NAD-bd"/>
</dbReference>
<evidence type="ECO:0000313" key="3">
    <source>
        <dbReference type="Proteomes" id="UP000708208"/>
    </source>
</evidence>
<organism evidence="2 3">
    <name type="scientific">Allacma fusca</name>
    <dbReference type="NCBI Taxonomy" id="39272"/>
    <lineage>
        <taxon>Eukaryota</taxon>
        <taxon>Metazoa</taxon>
        <taxon>Ecdysozoa</taxon>
        <taxon>Arthropoda</taxon>
        <taxon>Hexapoda</taxon>
        <taxon>Collembola</taxon>
        <taxon>Symphypleona</taxon>
        <taxon>Sminthuridae</taxon>
        <taxon>Allacma</taxon>
    </lineage>
</organism>
<dbReference type="Proteomes" id="UP000708208">
    <property type="component" value="Unassembled WGS sequence"/>
</dbReference>
<gene>
    <name evidence="2" type="ORF">AFUS01_LOCUS10150</name>
</gene>
<evidence type="ECO:0000313" key="2">
    <source>
        <dbReference type="EMBL" id="CAG7720897.1"/>
    </source>
</evidence>